<dbReference type="GO" id="GO:0070181">
    <property type="term" value="F:small ribosomal subunit rRNA binding"/>
    <property type="evidence" value="ECO:0007669"/>
    <property type="project" value="TreeGrafter"/>
</dbReference>
<protein>
    <recommendedName>
        <fullName evidence="6 7">Small ribosomal subunit protein bS20</fullName>
    </recommendedName>
</protein>
<evidence type="ECO:0000313" key="9">
    <source>
        <dbReference type="EMBL" id="TPE57212.1"/>
    </source>
</evidence>
<dbReference type="InterPro" id="IPR002583">
    <property type="entry name" value="Ribosomal_bS20"/>
</dbReference>
<keyword evidence="4 7" id="KW-0689">Ribosomal protein</keyword>
<sequence length="87" mass="9316">MANIKSKQKAILSNEKANARNSAIKSRVKTAIKKAKLAAESQDPKAAELAANAHHEIDKAVSKGVLHSNNGARKASRLDAFIAKNQK</sequence>
<keyword evidence="2 7" id="KW-0699">rRNA-binding</keyword>
<evidence type="ECO:0000256" key="8">
    <source>
        <dbReference type="SAM" id="MobiDB-lite"/>
    </source>
</evidence>
<keyword evidence="5 7" id="KW-0687">Ribonucleoprotein</keyword>
<evidence type="ECO:0000256" key="7">
    <source>
        <dbReference type="HAMAP-Rule" id="MF_00500"/>
    </source>
</evidence>
<dbReference type="HAMAP" id="MF_00500">
    <property type="entry name" value="Ribosomal_bS20"/>
    <property type="match status" value="1"/>
</dbReference>
<dbReference type="PANTHER" id="PTHR33398">
    <property type="entry name" value="30S RIBOSOMAL PROTEIN S20"/>
    <property type="match status" value="1"/>
</dbReference>
<dbReference type="GO" id="GO:0005829">
    <property type="term" value="C:cytosol"/>
    <property type="evidence" value="ECO:0007669"/>
    <property type="project" value="TreeGrafter"/>
</dbReference>
<dbReference type="GO" id="GO:0003735">
    <property type="term" value="F:structural constituent of ribosome"/>
    <property type="evidence" value="ECO:0007669"/>
    <property type="project" value="InterPro"/>
</dbReference>
<organism evidence="9 10">
    <name type="scientific">[Mycoplasma] falconis</name>
    <dbReference type="NCBI Taxonomy" id="92403"/>
    <lineage>
        <taxon>Bacteria</taxon>
        <taxon>Bacillati</taxon>
        <taxon>Mycoplasmatota</taxon>
        <taxon>Mycoplasmoidales</taxon>
        <taxon>Metamycoplasmataceae</taxon>
        <taxon>Metamycoplasma</taxon>
    </lineage>
</organism>
<dbReference type="Pfam" id="PF01649">
    <property type="entry name" value="Ribosomal_S20p"/>
    <property type="match status" value="1"/>
</dbReference>
<evidence type="ECO:0000256" key="6">
    <source>
        <dbReference type="ARBA" id="ARBA00035136"/>
    </source>
</evidence>
<dbReference type="NCBIfam" id="TIGR00029">
    <property type="entry name" value="S20"/>
    <property type="match status" value="1"/>
</dbReference>
<comment type="similarity">
    <text evidence="1 7">Belongs to the bacterial ribosomal protein bS20 family.</text>
</comment>
<dbReference type="OrthoDB" id="9808392at2"/>
<dbReference type="AlphaFoldDB" id="A0A501X9K9"/>
<keyword evidence="3 7" id="KW-0694">RNA-binding</keyword>
<feature type="region of interest" description="Disordered" evidence="8">
    <location>
        <begin position="1"/>
        <end position="20"/>
    </location>
</feature>
<accession>A0A501X9K9</accession>
<dbReference type="Gene3D" id="1.20.58.110">
    <property type="entry name" value="Ribosomal protein S20"/>
    <property type="match status" value="1"/>
</dbReference>
<evidence type="ECO:0000313" key="10">
    <source>
        <dbReference type="Proteomes" id="UP000319776"/>
    </source>
</evidence>
<evidence type="ECO:0000256" key="1">
    <source>
        <dbReference type="ARBA" id="ARBA00007634"/>
    </source>
</evidence>
<dbReference type="PANTHER" id="PTHR33398:SF1">
    <property type="entry name" value="SMALL RIBOSOMAL SUBUNIT PROTEIN BS20C"/>
    <property type="match status" value="1"/>
</dbReference>
<dbReference type="InterPro" id="IPR036510">
    <property type="entry name" value="Ribosomal_bS20_sf"/>
</dbReference>
<name>A0A501X9K9_9BACT</name>
<dbReference type="EMBL" id="VFSS01000007">
    <property type="protein sequence ID" value="TPE57212.1"/>
    <property type="molecule type" value="Genomic_DNA"/>
</dbReference>
<evidence type="ECO:0000256" key="5">
    <source>
        <dbReference type="ARBA" id="ARBA00023274"/>
    </source>
</evidence>
<comment type="caution">
    <text evidence="9">The sequence shown here is derived from an EMBL/GenBank/DDBJ whole genome shotgun (WGS) entry which is preliminary data.</text>
</comment>
<dbReference type="GO" id="GO:0015935">
    <property type="term" value="C:small ribosomal subunit"/>
    <property type="evidence" value="ECO:0007669"/>
    <property type="project" value="TreeGrafter"/>
</dbReference>
<dbReference type="SUPFAM" id="SSF46992">
    <property type="entry name" value="Ribosomal protein S20"/>
    <property type="match status" value="1"/>
</dbReference>
<evidence type="ECO:0000256" key="2">
    <source>
        <dbReference type="ARBA" id="ARBA00022730"/>
    </source>
</evidence>
<dbReference type="GO" id="GO:0006412">
    <property type="term" value="P:translation"/>
    <property type="evidence" value="ECO:0007669"/>
    <property type="project" value="UniProtKB-UniRule"/>
</dbReference>
<dbReference type="Proteomes" id="UP000319776">
    <property type="component" value="Unassembled WGS sequence"/>
</dbReference>
<evidence type="ECO:0000256" key="4">
    <source>
        <dbReference type="ARBA" id="ARBA00022980"/>
    </source>
</evidence>
<keyword evidence="10" id="KW-1185">Reference proteome</keyword>
<evidence type="ECO:0000256" key="3">
    <source>
        <dbReference type="ARBA" id="ARBA00022884"/>
    </source>
</evidence>
<comment type="function">
    <text evidence="7">Binds directly to 16S ribosomal RNA.</text>
</comment>
<gene>
    <name evidence="7" type="primary">rpsT</name>
    <name evidence="9" type="ORF">FJO69_02245</name>
</gene>
<proteinExistence type="inferred from homology"/>
<dbReference type="RefSeq" id="WP_140781411.1">
    <property type="nucleotide sequence ID" value="NZ_VFSS01000007.1"/>
</dbReference>
<reference evidence="9 10" key="1">
    <citation type="submission" date="2019-06" db="EMBL/GenBank/DDBJ databases">
        <title>Mycoplasma falconis type strain whole genome sequence.</title>
        <authorList>
            <person name="Spergser J."/>
        </authorList>
    </citation>
    <scope>NUCLEOTIDE SEQUENCE [LARGE SCALE GENOMIC DNA]</scope>
    <source>
        <strain evidence="9 10">ATCC 51372</strain>
    </source>
</reference>